<dbReference type="NCBIfam" id="TIGR02168">
    <property type="entry name" value="SMC_prok_B"/>
    <property type="match status" value="1"/>
</dbReference>
<dbReference type="SUPFAM" id="SSF75553">
    <property type="entry name" value="Smc hinge domain"/>
    <property type="match status" value="1"/>
</dbReference>
<dbReference type="Gene3D" id="1.10.287.1490">
    <property type="match status" value="1"/>
</dbReference>
<feature type="coiled-coil region" evidence="7">
    <location>
        <begin position="399"/>
        <end position="450"/>
    </location>
</feature>
<reference evidence="10 11" key="1">
    <citation type="submission" date="2020-05" db="EMBL/GenBank/DDBJ databases">
        <authorList>
            <person name="Whitworth D."/>
        </authorList>
    </citation>
    <scope>NUCLEOTIDE SEQUENCE [LARGE SCALE GENOMIC DNA]</scope>
    <source>
        <strain evidence="10 11">AB043B</strain>
    </source>
</reference>
<dbReference type="EMBL" id="JABFJV010000232">
    <property type="protein sequence ID" value="NOK37525.1"/>
    <property type="molecule type" value="Genomic_DNA"/>
</dbReference>
<dbReference type="PANTHER" id="PTHR43977">
    <property type="entry name" value="STRUCTURAL MAINTENANCE OF CHROMOSOMES PROTEIN 3"/>
    <property type="match status" value="1"/>
</dbReference>
<evidence type="ECO:0000313" key="11">
    <source>
        <dbReference type="Proteomes" id="UP000563426"/>
    </source>
</evidence>
<comment type="similarity">
    <text evidence="7">Belongs to the SMC family.</text>
</comment>
<dbReference type="Gene3D" id="1.20.1060.20">
    <property type="match status" value="1"/>
</dbReference>
<comment type="caution">
    <text evidence="10">The sequence shown here is derived from an EMBL/GenBank/DDBJ whole genome shotgun (WGS) entry which is preliminary data.</text>
</comment>
<dbReference type="InterPro" id="IPR027417">
    <property type="entry name" value="P-loop_NTPase"/>
</dbReference>
<dbReference type="GO" id="GO:0006260">
    <property type="term" value="P:DNA replication"/>
    <property type="evidence" value="ECO:0007669"/>
    <property type="project" value="UniProtKB-UniRule"/>
</dbReference>
<evidence type="ECO:0000256" key="5">
    <source>
        <dbReference type="ARBA" id="ARBA00023054"/>
    </source>
</evidence>
<feature type="domain" description="SMC hinge" evidence="9">
    <location>
        <begin position="528"/>
        <end position="645"/>
    </location>
</feature>
<keyword evidence="11" id="KW-1185">Reference proteome</keyword>
<dbReference type="CDD" id="cd03278">
    <property type="entry name" value="ABC_SMC_barmotin"/>
    <property type="match status" value="1"/>
</dbReference>
<name>A0A3A8HT06_9BACT</name>
<dbReference type="GO" id="GO:0007059">
    <property type="term" value="P:chromosome segregation"/>
    <property type="evidence" value="ECO:0007669"/>
    <property type="project" value="UniProtKB-UniRule"/>
</dbReference>
<feature type="coiled-coil region" evidence="7">
    <location>
        <begin position="680"/>
        <end position="707"/>
    </location>
</feature>
<dbReference type="SMART" id="SM00968">
    <property type="entry name" value="SMC_hinge"/>
    <property type="match status" value="1"/>
</dbReference>
<evidence type="ECO:0000256" key="6">
    <source>
        <dbReference type="ARBA" id="ARBA00023125"/>
    </source>
</evidence>
<dbReference type="InterPro" id="IPR011890">
    <property type="entry name" value="SMC_prok"/>
</dbReference>
<dbReference type="InterPro" id="IPR024704">
    <property type="entry name" value="SMC"/>
</dbReference>
<dbReference type="GO" id="GO:0005737">
    <property type="term" value="C:cytoplasm"/>
    <property type="evidence" value="ECO:0007669"/>
    <property type="project" value="UniProtKB-SubCell"/>
</dbReference>
<dbReference type="InterPro" id="IPR010935">
    <property type="entry name" value="SMC_hinge"/>
</dbReference>
<dbReference type="RefSeq" id="WP_120527944.1">
    <property type="nucleotide sequence ID" value="NZ_JABFJV010000232.1"/>
</dbReference>
<comment type="function">
    <text evidence="7">Required for chromosome condensation and partitioning.</text>
</comment>
<dbReference type="Proteomes" id="UP000563426">
    <property type="component" value="Unassembled WGS sequence"/>
</dbReference>
<keyword evidence="6 7" id="KW-0238">DNA-binding</keyword>
<feature type="compositionally biased region" description="Polar residues" evidence="8">
    <location>
        <begin position="766"/>
        <end position="775"/>
    </location>
</feature>
<dbReference type="GO" id="GO:0005694">
    <property type="term" value="C:chromosome"/>
    <property type="evidence" value="ECO:0007669"/>
    <property type="project" value="InterPro"/>
</dbReference>
<organism evidence="10 11">
    <name type="scientific">Corallococcus exercitus</name>
    <dbReference type="NCBI Taxonomy" id="2316736"/>
    <lineage>
        <taxon>Bacteria</taxon>
        <taxon>Pseudomonadati</taxon>
        <taxon>Myxococcota</taxon>
        <taxon>Myxococcia</taxon>
        <taxon>Myxococcales</taxon>
        <taxon>Cystobacterineae</taxon>
        <taxon>Myxococcaceae</taxon>
        <taxon>Corallococcus</taxon>
    </lineage>
</organism>
<feature type="compositionally biased region" description="Basic and acidic residues" evidence="8">
    <location>
        <begin position="779"/>
        <end position="798"/>
    </location>
</feature>
<dbReference type="AlphaFoldDB" id="A0A3A8HT06"/>
<keyword evidence="4 7" id="KW-0067">ATP-binding</keyword>
<evidence type="ECO:0000256" key="8">
    <source>
        <dbReference type="SAM" id="MobiDB-lite"/>
    </source>
</evidence>
<comment type="domain">
    <text evidence="7">Contains large globular domains required for ATP hydrolysis at each terminus and a third globular domain forming a flexible hinge near the middle of the molecule. These domains are separated by coiled-coil structures.</text>
</comment>
<dbReference type="InterPro" id="IPR003395">
    <property type="entry name" value="RecF/RecN/SMC_N"/>
</dbReference>
<evidence type="ECO:0000256" key="7">
    <source>
        <dbReference type="HAMAP-Rule" id="MF_01894"/>
    </source>
</evidence>
<dbReference type="GO" id="GO:0007062">
    <property type="term" value="P:sister chromatid cohesion"/>
    <property type="evidence" value="ECO:0007669"/>
    <property type="project" value="InterPro"/>
</dbReference>
<evidence type="ECO:0000313" key="10">
    <source>
        <dbReference type="EMBL" id="NOK37525.1"/>
    </source>
</evidence>
<dbReference type="Gene3D" id="3.40.50.300">
    <property type="entry name" value="P-loop containing nucleotide triphosphate hydrolases"/>
    <property type="match status" value="2"/>
</dbReference>
<dbReference type="InterPro" id="IPR036277">
    <property type="entry name" value="SMC_hinge_sf"/>
</dbReference>
<evidence type="ECO:0000256" key="1">
    <source>
        <dbReference type="ARBA" id="ARBA00004496"/>
    </source>
</evidence>
<dbReference type="Gene3D" id="3.30.70.1620">
    <property type="match status" value="1"/>
</dbReference>
<comment type="subcellular location">
    <subcellularLocation>
        <location evidence="1 7">Cytoplasm</location>
    </subcellularLocation>
</comment>
<dbReference type="GO" id="GO:0016887">
    <property type="term" value="F:ATP hydrolysis activity"/>
    <property type="evidence" value="ECO:0007669"/>
    <property type="project" value="InterPro"/>
</dbReference>
<evidence type="ECO:0000256" key="3">
    <source>
        <dbReference type="ARBA" id="ARBA00022741"/>
    </source>
</evidence>
<dbReference type="GO" id="GO:0005524">
    <property type="term" value="F:ATP binding"/>
    <property type="evidence" value="ECO:0007669"/>
    <property type="project" value="UniProtKB-UniRule"/>
</dbReference>
<sequence>MRIKRLDITGFKSFMERSVFSFDEGVTGVVGPNGCGKSNVVDAIRWVMGEQSAKNLRGRGMEDVIFNGSENKPPLSMAEVSLTFLVDDTDTLAPQYQGFSEITVTRRLFRNGDSEYLINKTLCRLLDITELFLGTGVGTKAYSIIEQGRVGLIVSSKPEDRRHLLEEAAGVTKYKARRKAAERKMEATEANLLRVNDITGELEKRLDTLSRQAKKAEKYRKLKARMREIDLHSTSHRALELMAEKRVLQSRLENLGGEEREGLDRVKELEEVITRRRAELDAEGAALQQYAGEVHALESALQREAQELAYGRRDFEETSTRVESAQAELDALLARQAEVVQTMTAREAELSGIAGSYKEDEVAMQVALEEQRRVSVLQTEISLRLEQERAGLVAVATRLANHESNLVNLARQRADLETRRAKLAGELEALRAQEQELDSVRTQAAKHVEDTRHLASELAERRGQEEEALTRTREAFTENEVQVIALREELSDKRSRLASLEDIQKNYDGFDRGVRAVMVRAAEAAREQGIFGLVADVLTVNSPRYERAVEAALGERLQHVIVDSREKGVELVEYLKGHAEGRGTFLPVPSGEQARAFVEPDLSRPGVLAHALKEVSCEPALEPVLKLLLGDVVIVQDLAAAREYAESTPVPCTLVTLEGEVFRTDGSITGGEREGAAVGALQKKREIAELAAEVARVEERYNEILTRHYTLQKQMGQAEAVLKGLGKEQHAEEVNLASQEKDLHKASEDLARVRERLRSLEGEEGQLSQSHTALSNEEESSRGEVAHGQADREAREERVRQYAGELEGLRQRADSASSDLMGLRVKVAAGSERGESARKELESLVSQRRDMEARVNRLQATVTEGRAKVEVLQGRLAELESTREQRAEEHRVAAEALESRRTAHTTATTEVREQDTAFRELRGRLDELMQGLSQITLREKEIGLELEHLAAGIRERYQLELSAELHNYHLLAPLSPEVESELKDLRAQVEKMGEINLTAIDEHAELSKRFEFLSTQRQDLQASISQLKEAIVRIDATSRERFKQTFDVVNDKFQAIFPRLFGGGRASLILTQEGPNGEPGVEIVAQPPGKKLQSVNLLSGGEKALTAVALIFGIFLIKPTPFCLLDEVDAPLDEGNVGRYNDMVKEMSRQSQFILITHNKRTMEIADTLYGVTMEEPGISKLVSVKMREASAHNDDKVPAAS</sequence>
<feature type="region of interest" description="Disordered" evidence="8">
    <location>
        <begin position="759"/>
        <end position="798"/>
    </location>
</feature>
<dbReference type="Pfam" id="PF06470">
    <property type="entry name" value="SMC_hinge"/>
    <property type="match status" value="1"/>
</dbReference>
<keyword evidence="2 7" id="KW-0963">Cytoplasm</keyword>
<keyword evidence="3 7" id="KW-0547">Nucleotide-binding</keyword>
<evidence type="ECO:0000256" key="2">
    <source>
        <dbReference type="ARBA" id="ARBA00022490"/>
    </source>
</evidence>
<feature type="binding site" evidence="7">
    <location>
        <begin position="32"/>
        <end position="39"/>
    </location>
    <ligand>
        <name>ATP</name>
        <dbReference type="ChEBI" id="CHEBI:30616"/>
    </ligand>
</feature>
<keyword evidence="5 7" id="KW-0175">Coiled coil</keyword>
<dbReference type="OrthoDB" id="9808768at2"/>
<dbReference type="PIRSF" id="PIRSF005719">
    <property type="entry name" value="SMC"/>
    <property type="match status" value="1"/>
</dbReference>
<comment type="subunit">
    <text evidence="7">Homodimer.</text>
</comment>
<dbReference type="FunFam" id="3.40.50.300:FF:000901">
    <property type="entry name" value="Chromosome partition protein Smc"/>
    <property type="match status" value="1"/>
</dbReference>
<dbReference type="GO" id="GO:0003677">
    <property type="term" value="F:DNA binding"/>
    <property type="evidence" value="ECO:0007669"/>
    <property type="project" value="UniProtKB-UniRule"/>
</dbReference>
<protein>
    <recommendedName>
        <fullName evidence="7">Chromosome partition protein Smc</fullName>
    </recommendedName>
</protein>
<feature type="coiled-coil region" evidence="7">
    <location>
        <begin position="287"/>
        <end position="335"/>
    </location>
</feature>
<gene>
    <name evidence="7 10" type="primary">smc</name>
    <name evidence="10" type="ORF">HMI49_30445</name>
</gene>
<proteinExistence type="inferred from homology"/>
<feature type="coiled-coil region" evidence="7">
    <location>
        <begin position="171"/>
        <end position="219"/>
    </location>
</feature>
<dbReference type="Pfam" id="PF02463">
    <property type="entry name" value="SMC_N"/>
    <property type="match status" value="1"/>
</dbReference>
<dbReference type="GO" id="GO:0030261">
    <property type="term" value="P:chromosome condensation"/>
    <property type="evidence" value="ECO:0007669"/>
    <property type="project" value="InterPro"/>
</dbReference>
<evidence type="ECO:0000256" key="4">
    <source>
        <dbReference type="ARBA" id="ARBA00022840"/>
    </source>
</evidence>
<dbReference type="SUPFAM" id="SSF52540">
    <property type="entry name" value="P-loop containing nucleoside triphosphate hydrolases"/>
    <property type="match status" value="1"/>
</dbReference>
<dbReference type="HAMAP" id="MF_01894">
    <property type="entry name" value="Smc_prok"/>
    <property type="match status" value="1"/>
</dbReference>
<evidence type="ECO:0000259" key="9">
    <source>
        <dbReference type="SMART" id="SM00968"/>
    </source>
</evidence>
<accession>A0A3A8HT06</accession>